<dbReference type="RefSeq" id="WP_218446198.1">
    <property type="nucleotide sequence ID" value="NZ_JAGSPA010000003.1"/>
</dbReference>
<dbReference type="EMBL" id="JAGSPA010000003">
    <property type="protein sequence ID" value="MBV7257383.1"/>
    <property type="molecule type" value="Genomic_DNA"/>
</dbReference>
<proteinExistence type="predicted"/>
<dbReference type="Pfam" id="PF03600">
    <property type="entry name" value="CitMHS"/>
    <property type="match status" value="1"/>
</dbReference>
<feature type="transmembrane region" description="Helical" evidence="6">
    <location>
        <begin position="452"/>
        <end position="470"/>
    </location>
</feature>
<dbReference type="Proteomes" id="UP000722336">
    <property type="component" value="Unassembled WGS sequence"/>
</dbReference>
<feature type="transmembrane region" description="Helical" evidence="6">
    <location>
        <begin position="407"/>
        <end position="431"/>
    </location>
</feature>
<name>A0ABS6SG34_9SPHN</name>
<protein>
    <submittedName>
        <fullName evidence="8">SLC13/DASS family transporter</fullName>
    </submittedName>
</protein>
<keyword evidence="4 6" id="KW-1133">Transmembrane helix</keyword>
<accession>A0ABS6SG34</accession>
<evidence type="ECO:0000256" key="3">
    <source>
        <dbReference type="ARBA" id="ARBA00022692"/>
    </source>
</evidence>
<keyword evidence="3 6" id="KW-0812">Transmembrane</keyword>
<dbReference type="PANTHER" id="PTHR10283">
    <property type="entry name" value="SOLUTE CARRIER FAMILY 13 MEMBER"/>
    <property type="match status" value="1"/>
</dbReference>
<gene>
    <name evidence="8" type="ORF">KCG44_11360</name>
</gene>
<reference evidence="8 9" key="1">
    <citation type="submission" date="2021-04" db="EMBL/GenBank/DDBJ databases">
        <authorList>
            <person name="Pira H."/>
            <person name="Risdian C."/>
            <person name="Wink J."/>
        </authorList>
    </citation>
    <scope>NUCLEOTIDE SEQUENCE [LARGE SCALE GENOMIC DNA]</scope>
    <source>
        <strain evidence="8 9">WHA3</strain>
    </source>
</reference>
<keyword evidence="9" id="KW-1185">Reference proteome</keyword>
<feature type="transmembrane region" description="Helical" evidence="6">
    <location>
        <begin position="322"/>
        <end position="342"/>
    </location>
</feature>
<organism evidence="8 9">
    <name type="scientific">Pacificimonas pallii</name>
    <dbReference type="NCBI Taxonomy" id="2827236"/>
    <lineage>
        <taxon>Bacteria</taxon>
        <taxon>Pseudomonadati</taxon>
        <taxon>Pseudomonadota</taxon>
        <taxon>Alphaproteobacteria</taxon>
        <taxon>Sphingomonadales</taxon>
        <taxon>Sphingosinicellaceae</taxon>
        <taxon>Pacificimonas</taxon>
    </lineage>
</organism>
<sequence length="471" mass="48931">MQTKRRFKYPPVAAGILFLLVAPLVSGQFAIPQPAFLTAMVAIVMALWWGSEALPLEVTSLLPLIALPAYGVTTPGALLLASIEPGLLVFLGGFVAACAIDRHSVHRWVLDRIGFLFGRSARGLLAGIMLVTALASMVMSNTTAALIMMPAALAFASEGSDGTETQGLGATLALGVAYAATIGGMVTLIGTPPNILTAAFLKNALQVEIGFVEWMAISLPISATLLAASWAVLTVSGSLPKGDVPPAKASGHTARPSSRLSSPQRRALLLLALLLAGWLSRPLVNIFLPETLWNDVTISLLVAALFWLLPTERGARERLVPLASLASFPFTVLFLFGAGLMLAHGFQASGLTGWIGTSTGMLAALPGWAILLCFVLLVSLVTEFISNTASVAILLPIAAALGEGAGLSPVALALCTAFAANAAFIMPVATAPNTIAFMTGKLSASYMMRRGLLLNLIAVAIIAGLIPYIAP</sequence>
<evidence type="ECO:0000256" key="5">
    <source>
        <dbReference type="ARBA" id="ARBA00023136"/>
    </source>
</evidence>
<feature type="transmembrane region" description="Helical" evidence="6">
    <location>
        <begin position="292"/>
        <end position="310"/>
    </location>
</feature>
<evidence type="ECO:0000256" key="6">
    <source>
        <dbReference type="SAM" id="Phobius"/>
    </source>
</evidence>
<feature type="transmembrane region" description="Helical" evidence="6">
    <location>
        <begin position="211"/>
        <end position="233"/>
    </location>
</feature>
<dbReference type="InterPro" id="IPR004680">
    <property type="entry name" value="Cit_transptr-like_dom"/>
</dbReference>
<evidence type="ECO:0000313" key="8">
    <source>
        <dbReference type="EMBL" id="MBV7257383.1"/>
    </source>
</evidence>
<keyword evidence="2" id="KW-0813">Transport</keyword>
<feature type="transmembrane region" description="Helical" evidence="6">
    <location>
        <begin position="168"/>
        <end position="191"/>
    </location>
</feature>
<comment type="caution">
    <text evidence="8">The sequence shown here is derived from an EMBL/GenBank/DDBJ whole genome shotgun (WGS) entry which is preliminary data.</text>
</comment>
<comment type="subcellular location">
    <subcellularLocation>
        <location evidence="1">Membrane</location>
        <topology evidence="1">Multi-pass membrane protein</topology>
    </subcellularLocation>
</comment>
<evidence type="ECO:0000313" key="9">
    <source>
        <dbReference type="Proteomes" id="UP000722336"/>
    </source>
</evidence>
<evidence type="ECO:0000256" key="2">
    <source>
        <dbReference type="ARBA" id="ARBA00022448"/>
    </source>
</evidence>
<feature type="transmembrane region" description="Helical" evidence="6">
    <location>
        <begin position="384"/>
        <end position="401"/>
    </location>
</feature>
<feature type="transmembrane region" description="Helical" evidence="6">
    <location>
        <begin position="354"/>
        <end position="377"/>
    </location>
</feature>
<evidence type="ECO:0000256" key="1">
    <source>
        <dbReference type="ARBA" id="ARBA00004141"/>
    </source>
</evidence>
<dbReference type="PANTHER" id="PTHR10283:SF82">
    <property type="entry name" value="SOLUTE CARRIER FAMILY 13 MEMBER 2"/>
    <property type="match status" value="1"/>
</dbReference>
<keyword evidence="5 6" id="KW-0472">Membrane</keyword>
<evidence type="ECO:0000256" key="4">
    <source>
        <dbReference type="ARBA" id="ARBA00022989"/>
    </source>
</evidence>
<feature type="domain" description="Citrate transporter-like" evidence="7">
    <location>
        <begin position="47"/>
        <end position="417"/>
    </location>
</feature>
<evidence type="ECO:0000259" key="7">
    <source>
        <dbReference type="Pfam" id="PF03600"/>
    </source>
</evidence>
<feature type="transmembrane region" description="Helical" evidence="6">
    <location>
        <begin position="124"/>
        <end position="156"/>
    </location>
</feature>